<dbReference type="PANTHER" id="PTHR35733:SF1">
    <property type="entry name" value="OS02G0307800 PROTEIN"/>
    <property type="match status" value="1"/>
</dbReference>
<name>A0A1E5QES5_9CYAN</name>
<gene>
    <name evidence="2" type="ORF">BH720_23005</name>
</gene>
<sequence>MSDPNLSPQPQSPQKATPLRCLTGAVISGAIATALYWLTGSIVQTFANKPIHSDNPLTINLAAAVRTLVIGMGFLGTGIFAVATLGLVALAIQLLIQRPSATD</sequence>
<keyword evidence="1" id="KW-0472">Membrane</keyword>
<feature type="transmembrane region" description="Helical" evidence="1">
    <location>
        <begin position="63"/>
        <end position="96"/>
    </location>
</feature>
<accession>A0A1E5QES5</accession>
<keyword evidence="1" id="KW-1133">Transmembrane helix</keyword>
<dbReference type="InterPro" id="IPR021434">
    <property type="entry name" value="DUF3082"/>
</dbReference>
<evidence type="ECO:0000256" key="1">
    <source>
        <dbReference type="SAM" id="Phobius"/>
    </source>
</evidence>
<dbReference type="Pfam" id="PF11282">
    <property type="entry name" value="DUF3082"/>
    <property type="match status" value="1"/>
</dbReference>
<reference evidence="2" key="1">
    <citation type="submission" date="2016-09" db="EMBL/GenBank/DDBJ databases">
        <title>Draft genome of thermotolerant cyanobacterium Desertifilum sp. strain IPPAS B-1220.</title>
        <authorList>
            <person name="Sinetova M.A."/>
            <person name="Bolakhan K."/>
            <person name="Zayadan B.K."/>
            <person name="Mironov K.S."/>
            <person name="Ustinova V."/>
            <person name="Kupriyanova E.V."/>
            <person name="Sidorov R.A."/>
            <person name="Skrypnik A.N."/>
            <person name="Gogoleva N.E."/>
            <person name="Gogolev Y.V."/>
            <person name="Los D.A."/>
        </authorList>
    </citation>
    <scope>NUCLEOTIDE SEQUENCE [LARGE SCALE GENOMIC DNA]</scope>
    <source>
        <strain evidence="2">IPPAS B-1220</strain>
    </source>
</reference>
<dbReference type="RefSeq" id="WP_069969559.1">
    <property type="nucleotide sequence ID" value="NZ_CM124774.1"/>
</dbReference>
<evidence type="ECO:0000313" key="2">
    <source>
        <dbReference type="EMBL" id="OEJ72843.1"/>
    </source>
</evidence>
<keyword evidence="1" id="KW-0812">Transmembrane</keyword>
<evidence type="ECO:0008006" key="3">
    <source>
        <dbReference type="Google" id="ProtNLM"/>
    </source>
</evidence>
<dbReference type="OrthoDB" id="515558at2"/>
<dbReference type="AlphaFoldDB" id="A0A1E5QES5"/>
<dbReference type="PANTHER" id="PTHR35733">
    <property type="entry name" value="OS02G0307800 PROTEIN"/>
    <property type="match status" value="1"/>
</dbReference>
<feature type="transmembrane region" description="Helical" evidence="1">
    <location>
        <begin position="21"/>
        <end position="43"/>
    </location>
</feature>
<comment type="caution">
    <text evidence="2">The sequence shown here is derived from an EMBL/GenBank/DDBJ whole genome shotgun (WGS) entry which is preliminary data.</text>
</comment>
<protein>
    <recommendedName>
        <fullName evidence="3">DUF3082 domain-containing protein</fullName>
    </recommendedName>
</protein>
<dbReference type="EMBL" id="MJGC01000110">
    <property type="protein sequence ID" value="OEJ72843.1"/>
    <property type="molecule type" value="Genomic_DNA"/>
</dbReference>
<proteinExistence type="predicted"/>
<dbReference type="STRING" id="1781255.BH720_23005"/>
<organism evidence="2">
    <name type="scientific">Desertifilum tharense IPPAS B-1220</name>
    <dbReference type="NCBI Taxonomy" id="1781255"/>
    <lineage>
        <taxon>Bacteria</taxon>
        <taxon>Bacillati</taxon>
        <taxon>Cyanobacteriota</taxon>
        <taxon>Cyanophyceae</taxon>
        <taxon>Desertifilales</taxon>
        <taxon>Desertifilaceae</taxon>
        <taxon>Desertifilum</taxon>
    </lineage>
</organism>